<proteinExistence type="predicted"/>
<feature type="coiled-coil region" evidence="1">
    <location>
        <begin position="205"/>
        <end position="241"/>
    </location>
</feature>
<dbReference type="EMBL" id="BKCJ010004193">
    <property type="protein sequence ID" value="GEU59571.1"/>
    <property type="molecule type" value="Genomic_DNA"/>
</dbReference>
<name>A0A6L2LCS2_TANCI</name>
<organism evidence="3">
    <name type="scientific">Tanacetum cinerariifolium</name>
    <name type="common">Dalmatian daisy</name>
    <name type="synonym">Chrysanthemum cinerariifolium</name>
    <dbReference type="NCBI Taxonomy" id="118510"/>
    <lineage>
        <taxon>Eukaryota</taxon>
        <taxon>Viridiplantae</taxon>
        <taxon>Streptophyta</taxon>
        <taxon>Embryophyta</taxon>
        <taxon>Tracheophyta</taxon>
        <taxon>Spermatophyta</taxon>
        <taxon>Magnoliopsida</taxon>
        <taxon>eudicotyledons</taxon>
        <taxon>Gunneridae</taxon>
        <taxon>Pentapetalae</taxon>
        <taxon>asterids</taxon>
        <taxon>campanulids</taxon>
        <taxon>Asterales</taxon>
        <taxon>Asteraceae</taxon>
        <taxon>Asteroideae</taxon>
        <taxon>Anthemideae</taxon>
        <taxon>Anthemidinae</taxon>
        <taxon>Tanacetum</taxon>
    </lineage>
</organism>
<feature type="region of interest" description="Disordered" evidence="2">
    <location>
        <begin position="138"/>
        <end position="164"/>
    </location>
</feature>
<dbReference type="AlphaFoldDB" id="A0A6L2LCS2"/>
<feature type="region of interest" description="Disordered" evidence="2">
    <location>
        <begin position="1"/>
        <end position="31"/>
    </location>
</feature>
<sequence>MAESSSQIPQHQKQIQQQDQPERPMKKYGDGDVTLNTTQVFSVNNWALKLNQPDGPWFIDHTMAICAGDVHVPLASTLVDVGMHKEDQQAVGGPTSLGVTSEEGAHPQLSSGVLASNLNKPIFSASFIIHSESASGRDALVDSTGGADPGKSAPRKGANLEGDEFTRSNEISMKIKLEDLSKLVQNVKDDFMDLDSLKDDLIIMVDESEEDKEDKDKESQKYKLENKKRQAEAEVALLSAKPSFPNVEQLTKLLILKKFDFVTEDGDHVYLTEEQIKEQKRIEESSKAEAAKHEVEVRKEELVDLLGPVVVSKYYKAKLQYD</sequence>
<evidence type="ECO:0000313" key="3">
    <source>
        <dbReference type="EMBL" id="GEU59571.1"/>
    </source>
</evidence>
<comment type="caution">
    <text evidence="3">The sequence shown here is derived from an EMBL/GenBank/DDBJ whole genome shotgun (WGS) entry which is preliminary data.</text>
</comment>
<evidence type="ECO:0000256" key="2">
    <source>
        <dbReference type="SAM" id="MobiDB-lite"/>
    </source>
</evidence>
<protein>
    <submittedName>
        <fullName evidence="3">Uncharacterized protein</fullName>
    </submittedName>
</protein>
<feature type="compositionally biased region" description="Basic and acidic residues" evidence="2">
    <location>
        <begin position="20"/>
        <end position="30"/>
    </location>
</feature>
<feature type="compositionally biased region" description="Low complexity" evidence="2">
    <location>
        <begin position="7"/>
        <end position="19"/>
    </location>
</feature>
<accession>A0A6L2LCS2</accession>
<keyword evidence="1" id="KW-0175">Coiled coil</keyword>
<evidence type="ECO:0000256" key="1">
    <source>
        <dbReference type="SAM" id="Coils"/>
    </source>
</evidence>
<reference evidence="3" key="1">
    <citation type="journal article" date="2019" name="Sci. Rep.">
        <title>Draft genome of Tanacetum cinerariifolium, the natural source of mosquito coil.</title>
        <authorList>
            <person name="Yamashiro T."/>
            <person name="Shiraishi A."/>
            <person name="Satake H."/>
            <person name="Nakayama K."/>
        </authorList>
    </citation>
    <scope>NUCLEOTIDE SEQUENCE</scope>
</reference>
<gene>
    <name evidence="3" type="ORF">Tci_031549</name>
</gene>